<evidence type="ECO:0000256" key="1">
    <source>
        <dbReference type="SAM" id="MobiDB-lite"/>
    </source>
</evidence>
<sequence>MWPDEGCCGDFLQYPHGAACPTILNDQGAHKKGKATESEKQLASNESSAPPAAILSSYS</sequence>
<protein>
    <submittedName>
        <fullName evidence="2">Uncharacterized protein</fullName>
    </submittedName>
</protein>
<proteinExistence type="predicted"/>
<name>A0A7I4DKB0_PHYPA</name>
<accession>A0A7I4DKB0</accession>
<evidence type="ECO:0000313" key="3">
    <source>
        <dbReference type="Proteomes" id="UP000006727"/>
    </source>
</evidence>
<dbReference type="EnsemblPlants" id="Pp3c3_30730V3.2">
    <property type="protein sequence ID" value="Pp3c3_30730V3.2"/>
    <property type="gene ID" value="Pp3c3_30730"/>
</dbReference>
<dbReference type="AlphaFoldDB" id="A0A7I4DKB0"/>
<reference evidence="2 3" key="2">
    <citation type="journal article" date="2018" name="Plant J.">
        <title>The Physcomitrella patens chromosome-scale assembly reveals moss genome structure and evolution.</title>
        <authorList>
            <person name="Lang D."/>
            <person name="Ullrich K.K."/>
            <person name="Murat F."/>
            <person name="Fuchs J."/>
            <person name="Jenkins J."/>
            <person name="Haas F.B."/>
            <person name="Piednoel M."/>
            <person name="Gundlach H."/>
            <person name="Van Bel M."/>
            <person name="Meyberg R."/>
            <person name="Vives C."/>
            <person name="Morata J."/>
            <person name="Symeonidi A."/>
            <person name="Hiss M."/>
            <person name="Muchero W."/>
            <person name="Kamisugi Y."/>
            <person name="Saleh O."/>
            <person name="Blanc G."/>
            <person name="Decker E.L."/>
            <person name="van Gessel N."/>
            <person name="Grimwood J."/>
            <person name="Hayes R.D."/>
            <person name="Graham S.W."/>
            <person name="Gunter L.E."/>
            <person name="McDaniel S.F."/>
            <person name="Hoernstein S.N.W."/>
            <person name="Larsson A."/>
            <person name="Li F.W."/>
            <person name="Perroud P.F."/>
            <person name="Phillips J."/>
            <person name="Ranjan P."/>
            <person name="Rokshar D.S."/>
            <person name="Rothfels C.J."/>
            <person name="Schneider L."/>
            <person name="Shu S."/>
            <person name="Stevenson D.W."/>
            <person name="Thummler F."/>
            <person name="Tillich M."/>
            <person name="Villarreal Aguilar J.C."/>
            <person name="Widiez T."/>
            <person name="Wong G.K."/>
            <person name="Wymore A."/>
            <person name="Zhang Y."/>
            <person name="Zimmer A.D."/>
            <person name="Quatrano R.S."/>
            <person name="Mayer K.F.X."/>
            <person name="Goodstein D."/>
            <person name="Casacuberta J.M."/>
            <person name="Vandepoele K."/>
            <person name="Reski R."/>
            <person name="Cuming A.C."/>
            <person name="Tuskan G.A."/>
            <person name="Maumus F."/>
            <person name="Salse J."/>
            <person name="Schmutz J."/>
            <person name="Rensing S.A."/>
        </authorList>
    </citation>
    <scope>NUCLEOTIDE SEQUENCE [LARGE SCALE GENOMIC DNA]</scope>
    <source>
        <strain evidence="2 3">cv. Gransden 2004</strain>
    </source>
</reference>
<evidence type="ECO:0000313" key="2">
    <source>
        <dbReference type="EnsemblPlants" id="Pp3c3_30730V3.2"/>
    </source>
</evidence>
<reference evidence="2" key="3">
    <citation type="submission" date="2020-12" db="UniProtKB">
        <authorList>
            <consortium name="EnsemblPlants"/>
        </authorList>
    </citation>
    <scope>IDENTIFICATION</scope>
</reference>
<keyword evidence="3" id="KW-1185">Reference proteome</keyword>
<dbReference type="EMBL" id="ABEU02000003">
    <property type="status" value="NOT_ANNOTATED_CDS"/>
    <property type="molecule type" value="Genomic_DNA"/>
</dbReference>
<feature type="region of interest" description="Disordered" evidence="1">
    <location>
        <begin position="31"/>
        <end position="59"/>
    </location>
</feature>
<organism evidence="2 3">
    <name type="scientific">Physcomitrium patens</name>
    <name type="common">Spreading-leaved earth moss</name>
    <name type="synonym">Physcomitrella patens</name>
    <dbReference type="NCBI Taxonomy" id="3218"/>
    <lineage>
        <taxon>Eukaryota</taxon>
        <taxon>Viridiplantae</taxon>
        <taxon>Streptophyta</taxon>
        <taxon>Embryophyta</taxon>
        <taxon>Bryophyta</taxon>
        <taxon>Bryophytina</taxon>
        <taxon>Bryopsida</taxon>
        <taxon>Funariidae</taxon>
        <taxon>Funariales</taxon>
        <taxon>Funariaceae</taxon>
        <taxon>Physcomitrium</taxon>
    </lineage>
</organism>
<dbReference type="Proteomes" id="UP000006727">
    <property type="component" value="Chromosome 3"/>
</dbReference>
<dbReference type="Gramene" id="Pp3c3_30730V3.2">
    <property type="protein sequence ID" value="Pp3c3_30730V3.2"/>
    <property type="gene ID" value="Pp3c3_30730"/>
</dbReference>
<reference evidence="2 3" key="1">
    <citation type="journal article" date="2008" name="Science">
        <title>The Physcomitrella genome reveals evolutionary insights into the conquest of land by plants.</title>
        <authorList>
            <person name="Rensing S."/>
            <person name="Lang D."/>
            <person name="Zimmer A."/>
            <person name="Terry A."/>
            <person name="Salamov A."/>
            <person name="Shapiro H."/>
            <person name="Nishiyama T."/>
            <person name="Perroud P.-F."/>
            <person name="Lindquist E."/>
            <person name="Kamisugi Y."/>
            <person name="Tanahashi T."/>
            <person name="Sakakibara K."/>
            <person name="Fujita T."/>
            <person name="Oishi K."/>
            <person name="Shin-I T."/>
            <person name="Kuroki Y."/>
            <person name="Toyoda A."/>
            <person name="Suzuki Y."/>
            <person name="Hashimoto A."/>
            <person name="Yamaguchi K."/>
            <person name="Sugano A."/>
            <person name="Kohara Y."/>
            <person name="Fujiyama A."/>
            <person name="Anterola A."/>
            <person name="Aoki S."/>
            <person name="Ashton N."/>
            <person name="Barbazuk W.B."/>
            <person name="Barker E."/>
            <person name="Bennetzen J."/>
            <person name="Bezanilla M."/>
            <person name="Blankenship R."/>
            <person name="Cho S.H."/>
            <person name="Dutcher S."/>
            <person name="Estelle M."/>
            <person name="Fawcett J.A."/>
            <person name="Gundlach H."/>
            <person name="Hanada K."/>
            <person name="Heyl A."/>
            <person name="Hicks K.A."/>
            <person name="Hugh J."/>
            <person name="Lohr M."/>
            <person name="Mayer K."/>
            <person name="Melkozernov A."/>
            <person name="Murata T."/>
            <person name="Nelson D."/>
            <person name="Pils B."/>
            <person name="Prigge M."/>
            <person name="Reiss B."/>
            <person name="Renner T."/>
            <person name="Rombauts S."/>
            <person name="Rushton P."/>
            <person name="Sanderfoot A."/>
            <person name="Schween G."/>
            <person name="Shiu S.-H."/>
            <person name="Stueber K."/>
            <person name="Theodoulou F.L."/>
            <person name="Tu H."/>
            <person name="Van de Peer Y."/>
            <person name="Verrier P.J."/>
            <person name="Waters E."/>
            <person name="Wood A."/>
            <person name="Yang L."/>
            <person name="Cove D."/>
            <person name="Cuming A."/>
            <person name="Hasebe M."/>
            <person name="Lucas S."/>
            <person name="Mishler D.B."/>
            <person name="Reski R."/>
            <person name="Grigoriev I."/>
            <person name="Quatrano R.S."/>
            <person name="Boore J.L."/>
        </authorList>
    </citation>
    <scope>NUCLEOTIDE SEQUENCE [LARGE SCALE GENOMIC DNA]</scope>
    <source>
        <strain evidence="2 3">cv. Gransden 2004</strain>
    </source>
</reference>